<keyword evidence="7" id="KW-0804">Transcription</keyword>
<dbReference type="Proteomes" id="UP000499080">
    <property type="component" value="Unassembled WGS sequence"/>
</dbReference>
<dbReference type="GO" id="GO:0008270">
    <property type="term" value="F:zinc ion binding"/>
    <property type="evidence" value="ECO:0007669"/>
    <property type="project" value="UniProtKB-KW"/>
</dbReference>
<evidence type="ECO:0000259" key="10">
    <source>
        <dbReference type="PROSITE" id="PS50157"/>
    </source>
</evidence>
<evidence type="ECO:0000256" key="2">
    <source>
        <dbReference type="ARBA" id="ARBA00022737"/>
    </source>
</evidence>
<evidence type="ECO:0000256" key="8">
    <source>
        <dbReference type="ARBA" id="ARBA00023242"/>
    </source>
</evidence>
<protein>
    <submittedName>
        <fullName evidence="11">Zinc finger protein 782</fullName>
    </submittedName>
</protein>
<feature type="domain" description="C2H2-type" evidence="10">
    <location>
        <begin position="126"/>
        <end position="154"/>
    </location>
</feature>
<dbReference type="InterPro" id="IPR013087">
    <property type="entry name" value="Znf_C2H2_type"/>
</dbReference>
<evidence type="ECO:0000256" key="1">
    <source>
        <dbReference type="ARBA" id="ARBA00022723"/>
    </source>
</evidence>
<evidence type="ECO:0000256" key="3">
    <source>
        <dbReference type="ARBA" id="ARBA00022771"/>
    </source>
</evidence>
<name>A0A4Y2UEA3_ARAVE</name>
<evidence type="ECO:0000256" key="6">
    <source>
        <dbReference type="ARBA" id="ARBA00023125"/>
    </source>
</evidence>
<accession>A0A4Y2UEA3</accession>
<evidence type="ECO:0000313" key="12">
    <source>
        <dbReference type="Proteomes" id="UP000499080"/>
    </source>
</evidence>
<dbReference type="PANTHER" id="PTHR24379">
    <property type="entry name" value="KRAB AND ZINC FINGER DOMAIN-CONTAINING"/>
    <property type="match status" value="1"/>
</dbReference>
<dbReference type="AlphaFoldDB" id="A0A4Y2UEA3"/>
<evidence type="ECO:0000256" key="4">
    <source>
        <dbReference type="ARBA" id="ARBA00022833"/>
    </source>
</evidence>
<dbReference type="OrthoDB" id="6077919at2759"/>
<dbReference type="InterPro" id="IPR036236">
    <property type="entry name" value="Znf_C2H2_sf"/>
</dbReference>
<dbReference type="SUPFAM" id="SSF57667">
    <property type="entry name" value="beta-beta-alpha zinc fingers"/>
    <property type="match status" value="3"/>
</dbReference>
<dbReference type="PANTHER" id="PTHR24379:SF121">
    <property type="entry name" value="C2H2-TYPE DOMAIN-CONTAINING PROTEIN"/>
    <property type="match status" value="1"/>
</dbReference>
<feature type="domain" description="C2H2-type" evidence="10">
    <location>
        <begin position="97"/>
        <end position="124"/>
    </location>
</feature>
<dbReference type="SMART" id="SM00355">
    <property type="entry name" value="ZnF_C2H2"/>
    <property type="match status" value="3"/>
</dbReference>
<gene>
    <name evidence="11" type="primary">ZNF782_122</name>
    <name evidence="11" type="ORF">AVEN_53073_1</name>
</gene>
<keyword evidence="4" id="KW-0862">Zinc</keyword>
<keyword evidence="1" id="KW-0479">Metal-binding</keyword>
<dbReference type="EMBL" id="BGPR01035485">
    <property type="protein sequence ID" value="GBO10341.1"/>
    <property type="molecule type" value="Genomic_DNA"/>
</dbReference>
<keyword evidence="6" id="KW-0238">DNA-binding</keyword>
<dbReference type="PROSITE" id="PS50157">
    <property type="entry name" value="ZINC_FINGER_C2H2_2"/>
    <property type="match status" value="4"/>
</dbReference>
<reference evidence="11 12" key="1">
    <citation type="journal article" date="2019" name="Sci. Rep.">
        <title>Orb-weaving spider Araneus ventricosus genome elucidates the spidroin gene catalogue.</title>
        <authorList>
            <person name="Kono N."/>
            <person name="Nakamura H."/>
            <person name="Ohtoshi R."/>
            <person name="Moran D.A.P."/>
            <person name="Shinohara A."/>
            <person name="Yoshida Y."/>
            <person name="Fujiwara M."/>
            <person name="Mori M."/>
            <person name="Tomita M."/>
            <person name="Arakawa K."/>
        </authorList>
    </citation>
    <scope>NUCLEOTIDE SEQUENCE [LARGE SCALE GENOMIC DNA]</scope>
</reference>
<organism evidence="11 12">
    <name type="scientific">Araneus ventricosus</name>
    <name type="common">Orbweaver spider</name>
    <name type="synonym">Epeira ventricosa</name>
    <dbReference type="NCBI Taxonomy" id="182803"/>
    <lineage>
        <taxon>Eukaryota</taxon>
        <taxon>Metazoa</taxon>
        <taxon>Ecdysozoa</taxon>
        <taxon>Arthropoda</taxon>
        <taxon>Chelicerata</taxon>
        <taxon>Arachnida</taxon>
        <taxon>Araneae</taxon>
        <taxon>Araneomorphae</taxon>
        <taxon>Entelegynae</taxon>
        <taxon>Araneoidea</taxon>
        <taxon>Araneidae</taxon>
        <taxon>Araneus</taxon>
    </lineage>
</organism>
<keyword evidence="3 9" id="KW-0863">Zinc-finger</keyword>
<dbReference type="GO" id="GO:0003677">
    <property type="term" value="F:DNA binding"/>
    <property type="evidence" value="ECO:0007669"/>
    <property type="project" value="UniProtKB-KW"/>
</dbReference>
<evidence type="ECO:0000256" key="9">
    <source>
        <dbReference type="PROSITE-ProRule" id="PRU00042"/>
    </source>
</evidence>
<dbReference type="Gene3D" id="3.30.160.60">
    <property type="entry name" value="Classic Zinc Finger"/>
    <property type="match status" value="4"/>
</dbReference>
<feature type="domain" description="C2H2-type" evidence="10">
    <location>
        <begin position="69"/>
        <end position="96"/>
    </location>
</feature>
<evidence type="ECO:0000256" key="7">
    <source>
        <dbReference type="ARBA" id="ARBA00023163"/>
    </source>
</evidence>
<comment type="caution">
    <text evidence="11">The sequence shown here is derived from an EMBL/GenBank/DDBJ whole genome shotgun (WGS) entry which is preliminary data.</text>
</comment>
<evidence type="ECO:0000256" key="5">
    <source>
        <dbReference type="ARBA" id="ARBA00023015"/>
    </source>
</evidence>
<keyword evidence="2" id="KW-0677">Repeat</keyword>
<proteinExistence type="predicted"/>
<dbReference type="FunFam" id="3.30.160.60:FF:001485">
    <property type="entry name" value="Krueppel-related zinc finger protein"/>
    <property type="match status" value="1"/>
</dbReference>
<feature type="domain" description="C2H2-type" evidence="10">
    <location>
        <begin position="41"/>
        <end position="68"/>
    </location>
</feature>
<keyword evidence="5" id="KW-0805">Transcription regulation</keyword>
<evidence type="ECO:0000313" key="11">
    <source>
        <dbReference type="EMBL" id="GBO10341.1"/>
    </source>
</evidence>
<keyword evidence="12" id="KW-1185">Reference proteome</keyword>
<dbReference type="PROSITE" id="PS00028">
    <property type="entry name" value="ZINC_FINGER_C2H2_1"/>
    <property type="match status" value="2"/>
</dbReference>
<keyword evidence="8" id="KW-0539">Nucleus</keyword>
<dbReference type="Pfam" id="PF00096">
    <property type="entry name" value="zf-C2H2"/>
    <property type="match status" value="2"/>
</dbReference>
<sequence>MSGDQAVDGSHATTSPKGTYTFVATSDMDVVAQRRVEDRHFVCPISGKSNRRRADFVVHYQTRTGEKPYACDVCEKECTTQGNLNTHRRTHTGEELYFCVMCKKKCATEDGLDKHHRTHTLEEIIYKCPVCGKAFTDSSTPNARFRNLHNEKLTLFNDLVKQFLILKWCHQELF</sequence>